<accession>A0ABR2YTV9</accession>
<name>A0ABR2YTV9_9CHLO</name>
<dbReference type="Proteomes" id="UP001491310">
    <property type="component" value="Unassembled WGS sequence"/>
</dbReference>
<dbReference type="EMBL" id="JALJOT010000005">
    <property type="protein sequence ID" value="KAK9915071.1"/>
    <property type="molecule type" value="Genomic_DNA"/>
</dbReference>
<dbReference type="Gene3D" id="3.90.1410.10">
    <property type="entry name" value="set domain protein methyltransferase, domain 1"/>
    <property type="match status" value="1"/>
</dbReference>
<evidence type="ECO:0000313" key="1">
    <source>
        <dbReference type="EMBL" id="KAK9915071.1"/>
    </source>
</evidence>
<proteinExistence type="predicted"/>
<gene>
    <name evidence="1" type="ORF">WJX75_004391</name>
</gene>
<dbReference type="InterPro" id="IPR046341">
    <property type="entry name" value="SET_dom_sf"/>
</dbReference>
<evidence type="ECO:0000313" key="2">
    <source>
        <dbReference type="Proteomes" id="UP001491310"/>
    </source>
</evidence>
<sequence length="196" mass="21812">MFSPAGQTTGIQGRSAPVQRAFDVFLKAVGDRPQIFRNNTTEQNLIEWVRRQGGQADVLIDTPAVGGPRGVLAKRCFSPDEVIMSIPESMAIPFEGSPEEATVLLLHLKHNRQRREQYRPWLNALPGPQDFIAWDSVDDQSLSMLQCPEMVILHILDNTFCPLETSNGMRCNGQQTLCGAGTGQWARQDLMTLFVS</sequence>
<organism evidence="1 2">
    <name type="scientific">Coccomyxa subellipsoidea</name>
    <dbReference type="NCBI Taxonomy" id="248742"/>
    <lineage>
        <taxon>Eukaryota</taxon>
        <taxon>Viridiplantae</taxon>
        <taxon>Chlorophyta</taxon>
        <taxon>core chlorophytes</taxon>
        <taxon>Trebouxiophyceae</taxon>
        <taxon>Trebouxiophyceae incertae sedis</taxon>
        <taxon>Coccomyxaceae</taxon>
        <taxon>Coccomyxa</taxon>
    </lineage>
</organism>
<protein>
    <submittedName>
        <fullName evidence="1">Uncharacterized protein</fullName>
    </submittedName>
</protein>
<dbReference type="SUPFAM" id="SSF82199">
    <property type="entry name" value="SET domain"/>
    <property type="match status" value="1"/>
</dbReference>
<keyword evidence="2" id="KW-1185">Reference proteome</keyword>
<reference evidence="1 2" key="1">
    <citation type="journal article" date="2024" name="Nat. Commun.">
        <title>Phylogenomics reveals the evolutionary origins of lichenization in chlorophyte algae.</title>
        <authorList>
            <person name="Puginier C."/>
            <person name="Libourel C."/>
            <person name="Otte J."/>
            <person name="Skaloud P."/>
            <person name="Haon M."/>
            <person name="Grisel S."/>
            <person name="Petersen M."/>
            <person name="Berrin J.G."/>
            <person name="Delaux P.M."/>
            <person name="Dal Grande F."/>
            <person name="Keller J."/>
        </authorList>
    </citation>
    <scope>NUCLEOTIDE SEQUENCE [LARGE SCALE GENOMIC DNA]</scope>
    <source>
        <strain evidence="1 2">SAG 216-7</strain>
    </source>
</reference>
<comment type="caution">
    <text evidence="1">The sequence shown here is derived from an EMBL/GenBank/DDBJ whole genome shotgun (WGS) entry which is preliminary data.</text>
</comment>